<feature type="compositionally biased region" description="Low complexity" evidence="1">
    <location>
        <begin position="117"/>
        <end position="132"/>
    </location>
</feature>
<evidence type="ECO:0000256" key="1">
    <source>
        <dbReference type="SAM" id="MobiDB-lite"/>
    </source>
</evidence>
<feature type="region of interest" description="Disordered" evidence="1">
    <location>
        <begin position="117"/>
        <end position="144"/>
    </location>
</feature>
<dbReference type="EMBL" id="CATQJL010000316">
    <property type="protein sequence ID" value="CAJ0606292.1"/>
    <property type="molecule type" value="Genomic_DNA"/>
</dbReference>
<dbReference type="AlphaFoldDB" id="A0AA36MEA8"/>
<feature type="signal peptide" evidence="2">
    <location>
        <begin position="1"/>
        <end position="17"/>
    </location>
</feature>
<proteinExistence type="predicted"/>
<name>A0AA36MEA8_CYLNA</name>
<evidence type="ECO:0000313" key="3">
    <source>
        <dbReference type="EMBL" id="CAJ0606292.1"/>
    </source>
</evidence>
<accession>A0AA36MEA8</accession>
<gene>
    <name evidence="3" type="ORF">CYNAS_LOCUS18275</name>
</gene>
<organism evidence="3 4">
    <name type="scientific">Cylicocyclus nassatus</name>
    <name type="common">Nematode worm</name>
    <dbReference type="NCBI Taxonomy" id="53992"/>
    <lineage>
        <taxon>Eukaryota</taxon>
        <taxon>Metazoa</taxon>
        <taxon>Ecdysozoa</taxon>
        <taxon>Nematoda</taxon>
        <taxon>Chromadorea</taxon>
        <taxon>Rhabditida</taxon>
        <taxon>Rhabditina</taxon>
        <taxon>Rhabditomorpha</taxon>
        <taxon>Strongyloidea</taxon>
        <taxon>Strongylidae</taxon>
        <taxon>Cylicocyclus</taxon>
    </lineage>
</organism>
<feature type="chain" id="PRO_5041425709" evidence="2">
    <location>
        <begin position="18"/>
        <end position="313"/>
    </location>
</feature>
<evidence type="ECO:0000313" key="4">
    <source>
        <dbReference type="Proteomes" id="UP001176961"/>
    </source>
</evidence>
<dbReference type="Proteomes" id="UP001176961">
    <property type="component" value="Unassembled WGS sequence"/>
</dbReference>
<sequence length="313" mass="34310">MQRKLVLCCIIFCVAEAIKSPITIRTKRQECKCIPNNAAGGLTCSCSKDDGSHGPMENIQQADLAQELTNNVQIYPQGQGQGQARCGCLQIVFLGNPQYQCQCGDGQGPINPIYTTYPTTTPTTTIPTTTTRRPVDYPNPSGTENPGRCQCVMIQISGPASAQYQCNCDGAQQAYPTLAAETMTTHEPVQETYAPITYAPETPATTEAPMTLAPEQYPQQMPEQIPQQAPQQQLQPATQYPLTTTCVMYVGMQTTPCICLPQYDQCAHNVCCLKAKFRSLKNNSVTQPQNDAEPSTVDMLMSFLQKIKNKLNH</sequence>
<protein>
    <submittedName>
        <fullName evidence="3">Uncharacterized protein</fullName>
    </submittedName>
</protein>
<evidence type="ECO:0000256" key="2">
    <source>
        <dbReference type="SAM" id="SignalP"/>
    </source>
</evidence>
<reference evidence="3" key="1">
    <citation type="submission" date="2023-07" db="EMBL/GenBank/DDBJ databases">
        <authorList>
            <consortium name="CYATHOMIX"/>
        </authorList>
    </citation>
    <scope>NUCLEOTIDE SEQUENCE</scope>
    <source>
        <strain evidence="3">N/A</strain>
    </source>
</reference>
<keyword evidence="2" id="KW-0732">Signal</keyword>
<keyword evidence="4" id="KW-1185">Reference proteome</keyword>
<comment type="caution">
    <text evidence="3">The sequence shown here is derived from an EMBL/GenBank/DDBJ whole genome shotgun (WGS) entry which is preliminary data.</text>
</comment>